<evidence type="ECO:0000256" key="7">
    <source>
        <dbReference type="ARBA" id="ARBA00023326"/>
    </source>
</evidence>
<feature type="chain" id="PRO_5045410398" evidence="8">
    <location>
        <begin position="30"/>
        <end position="286"/>
    </location>
</feature>
<dbReference type="Proteomes" id="UP001180840">
    <property type="component" value="Unassembled WGS sequence"/>
</dbReference>
<feature type="signal peptide" evidence="8">
    <location>
        <begin position="1"/>
        <end position="29"/>
    </location>
</feature>
<evidence type="ECO:0000256" key="8">
    <source>
        <dbReference type="SAM" id="SignalP"/>
    </source>
</evidence>
<proteinExistence type="predicted"/>
<comment type="caution">
    <text evidence="9">The sequence shown here is derived from an EMBL/GenBank/DDBJ whole genome shotgun (WGS) entry which is preliminary data.</text>
</comment>
<keyword evidence="2" id="KW-0964">Secreted</keyword>
<comment type="subcellular location">
    <subcellularLocation>
        <location evidence="1">Secreted</location>
    </subcellularLocation>
</comment>
<evidence type="ECO:0000313" key="10">
    <source>
        <dbReference type="Proteomes" id="UP001180840"/>
    </source>
</evidence>
<sequence length="286" mass="30657">MTLPSTTLPAVVALSAAAAVALSPAVAAAQPPGAFDSVQHSLLLEERYRDYTAVLPTDYDETRAYPIILAFGGYGDSAASYREYANIEQAVDGEAIVVYAQAVNNAWAGAPYAVTTMDEDVDYVRAVVDDVVENYSGDPERVFATGMSNGGGFAAALSCHAPTLVDAVVAVAGAYYNESVTNCRFAQRVPTLLVHGAHDEMMSFGGGYRHGAAYLGVERTLKNLATRNGCVPDSLHERSADEGTTTFSADNCEVDTEILRVDDYGHTWFEDPEAERVAVDFFRRQA</sequence>
<keyword evidence="6" id="KW-0119">Carbohydrate metabolism</keyword>
<dbReference type="PANTHER" id="PTHR38050">
    <property type="match status" value="1"/>
</dbReference>
<keyword evidence="10" id="KW-1185">Reference proteome</keyword>
<dbReference type="Gene3D" id="3.40.50.1820">
    <property type="entry name" value="alpha/beta hydrolase"/>
    <property type="match status" value="1"/>
</dbReference>
<evidence type="ECO:0000256" key="4">
    <source>
        <dbReference type="ARBA" id="ARBA00022729"/>
    </source>
</evidence>
<keyword evidence="5" id="KW-0378">Hydrolase</keyword>
<evidence type="ECO:0000256" key="1">
    <source>
        <dbReference type="ARBA" id="ARBA00004613"/>
    </source>
</evidence>
<dbReference type="SUPFAM" id="SSF53474">
    <property type="entry name" value="alpha/beta-Hydrolases"/>
    <property type="match status" value="1"/>
</dbReference>
<evidence type="ECO:0000256" key="5">
    <source>
        <dbReference type="ARBA" id="ARBA00022801"/>
    </source>
</evidence>
<dbReference type="InterPro" id="IPR029058">
    <property type="entry name" value="AB_hydrolase_fold"/>
</dbReference>
<keyword evidence="7" id="KW-0624">Polysaccharide degradation</keyword>
<evidence type="ECO:0000256" key="2">
    <source>
        <dbReference type="ARBA" id="ARBA00022525"/>
    </source>
</evidence>
<dbReference type="InterPro" id="IPR043595">
    <property type="entry name" value="FaeB/C/D"/>
</dbReference>
<dbReference type="PANTHER" id="PTHR38050:SF2">
    <property type="entry name" value="FERULOYL ESTERASE C-RELATED"/>
    <property type="match status" value="1"/>
</dbReference>
<evidence type="ECO:0000313" key="9">
    <source>
        <dbReference type="EMBL" id="MDR7329863.1"/>
    </source>
</evidence>
<keyword evidence="3" id="KW-0858">Xylan degradation</keyword>
<dbReference type="EMBL" id="JAVDXZ010000001">
    <property type="protein sequence ID" value="MDR7329863.1"/>
    <property type="molecule type" value="Genomic_DNA"/>
</dbReference>
<evidence type="ECO:0000256" key="3">
    <source>
        <dbReference type="ARBA" id="ARBA00022651"/>
    </source>
</evidence>
<protein>
    <submittedName>
        <fullName evidence="9">Polyhydroxybutyrate depolymerase</fullName>
    </submittedName>
</protein>
<organism evidence="9 10">
    <name type="scientific">Corynebacterium guangdongense</name>
    <dbReference type="NCBI Taxonomy" id="1783348"/>
    <lineage>
        <taxon>Bacteria</taxon>
        <taxon>Bacillati</taxon>
        <taxon>Actinomycetota</taxon>
        <taxon>Actinomycetes</taxon>
        <taxon>Mycobacteriales</taxon>
        <taxon>Corynebacteriaceae</taxon>
        <taxon>Corynebacterium</taxon>
    </lineage>
</organism>
<keyword evidence="4 8" id="KW-0732">Signal</keyword>
<reference evidence="9" key="1">
    <citation type="submission" date="2023-07" db="EMBL/GenBank/DDBJ databases">
        <title>Sequencing the genomes of 1000 actinobacteria strains.</title>
        <authorList>
            <person name="Klenk H.-P."/>
        </authorList>
    </citation>
    <scope>NUCLEOTIDE SEQUENCE</scope>
    <source>
        <strain evidence="9">DSM 107476</strain>
    </source>
</reference>
<accession>A0ABU1ZZP5</accession>
<name>A0ABU1ZZP5_9CORY</name>
<dbReference type="RefSeq" id="WP_290195026.1">
    <property type="nucleotide sequence ID" value="NZ_CP047654.1"/>
</dbReference>
<gene>
    <name evidence="9" type="ORF">J2S39_001539</name>
</gene>
<evidence type="ECO:0000256" key="6">
    <source>
        <dbReference type="ARBA" id="ARBA00023277"/>
    </source>
</evidence>